<dbReference type="InterPro" id="IPR002347">
    <property type="entry name" value="SDR_fam"/>
</dbReference>
<dbReference type="PRINTS" id="PR00081">
    <property type="entry name" value="GDHRDH"/>
</dbReference>
<evidence type="ECO:0000256" key="1">
    <source>
        <dbReference type="ARBA" id="ARBA00006484"/>
    </source>
</evidence>
<dbReference type="NCBIfam" id="NF005559">
    <property type="entry name" value="PRK07231.1"/>
    <property type="match status" value="1"/>
</dbReference>
<dbReference type="CDD" id="cd05233">
    <property type="entry name" value="SDR_c"/>
    <property type="match status" value="1"/>
</dbReference>
<dbReference type="PANTHER" id="PTHR43639:SF1">
    <property type="entry name" value="SHORT-CHAIN DEHYDROGENASE_REDUCTASE FAMILY PROTEIN"/>
    <property type="match status" value="1"/>
</dbReference>
<accession>A0ABW4I3I9</accession>
<proteinExistence type="inferred from homology"/>
<sequence>MSDPFDFTGKVVIVTGASRGLGRAIAIGFAERGADIVVSSRKAEACGDVVKEIEALGRRAVAITCHVGDWNGLDKLIDQTIEQFGRLDTLVNNAGIAPTAPSSLEISEELFDKTVAVNTKGPFRLSALAEPHLRKTSGSIINVTSIGSVRPSPEYPIYAAAKGAMNILTRAQAMEFGPGVRVNAIMAGPFWTDITKNWRDSYEADAPSALKRMGRAEEIVTTALYLASSGSSYVTGTIVRIDGGVVL</sequence>
<dbReference type="EMBL" id="JBHUDY010000001">
    <property type="protein sequence ID" value="MFD1611449.1"/>
    <property type="molecule type" value="Genomic_DNA"/>
</dbReference>
<dbReference type="SUPFAM" id="SSF51735">
    <property type="entry name" value="NAD(P)-binding Rossmann-fold domains"/>
    <property type="match status" value="1"/>
</dbReference>
<organism evidence="4 5">
    <name type="scientific">Sphingomonas tabacisoli</name>
    <dbReference type="NCBI Taxonomy" id="2249466"/>
    <lineage>
        <taxon>Bacteria</taxon>
        <taxon>Pseudomonadati</taxon>
        <taxon>Pseudomonadota</taxon>
        <taxon>Alphaproteobacteria</taxon>
        <taxon>Sphingomonadales</taxon>
        <taxon>Sphingomonadaceae</taxon>
        <taxon>Sphingomonas</taxon>
    </lineage>
</organism>
<dbReference type="PRINTS" id="PR00080">
    <property type="entry name" value="SDRFAMILY"/>
</dbReference>
<dbReference type="RefSeq" id="WP_380888043.1">
    <property type="nucleotide sequence ID" value="NZ_JBHUDY010000001.1"/>
</dbReference>
<dbReference type="PANTHER" id="PTHR43639">
    <property type="entry name" value="OXIDOREDUCTASE, SHORT-CHAIN DEHYDROGENASE/REDUCTASE FAMILY (AFU_ORTHOLOGUE AFUA_5G02870)"/>
    <property type="match status" value="1"/>
</dbReference>
<evidence type="ECO:0000256" key="2">
    <source>
        <dbReference type="ARBA" id="ARBA00023002"/>
    </source>
</evidence>
<evidence type="ECO:0000313" key="4">
    <source>
        <dbReference type="EMBL" id="MFD1611449.1"/>
    </source>
</evidence>
<evidence type="ECO:0000313" key="5">
    <source>
        <dbReference type="Proteomes" id="UP001597115"/>
    </source>
</evidence>
<reference evidence="5" key="1">
    <citation type="journal article" date="2019" name="Int. J. Syst. Evol. Microbiol.">
        <title>The Global Catalogue of Microorganisms (GCM) 10K type strain sequencing project: providing services to taxonomists for standard genome sequencing and annotation.</title>
        <authorList>
            <consortium name="The Broad Institute Genomics Platform"/>
            <consortium name="The Broad Institute Genome Sequencing Center for Infectious Disease"/>
            <person name="Wu L."/>
            <person name="Ma J."/>
        </authorList>
    </citation>
    <scope>NUCLEOTIDE SEQUENCE [LARGE SCALE GENOMIC DNA]</scope>
    <source>
        <strain evidence="5">CGMCC 1.16275</strain>
    </source>
</reference>
<dbReference type="Proteomes" id="UP001597115">
    <property type="component" value="Unassembled WGS sequence"/>
</dbReference>
<dbReference type="Gene3D" id="3.40.50.720">
    <property type="entry name" value="NAD(P)-binding Rossmann-like Domain"/>
    <property type="match status" value="1"/>
</dbReference>
<dbReference type="InterPro" id="IPR020904">
    <property type="entry name" value="Sc_DH/Rdtase_CS"/>
</dbReference>
<dbReference type="PROSITE" id="PS00061">
    <property type="entry name" value="ADH_SHORT"/>
    <property type="match status" value="1"/>
</dbReference>
<protein>
    <submittedName>
        <fullName evidence="4">SDR family NAD(P)-dependent oxidoreductase</fullName>
        <ecNumber evidence="4">1.1.1.-</ecNumber>
    </submittedName>
</protein>
<comment type="caution">
    <text evidence="4">The sequence shown here is derived from an EMBL/GenBank/DDBJ whole genome shotgun (WGS) entry which is preliminary data.</text>
</comment>
<keyword evidence="2 4" id="KW-0560">Oxidoreductase</keyword>
<dbReference type="EC" id="1.1.1.-" evidence="4"/>
<comment type="similarity">
    <text evidence="1">Belongs to the short-chain dehydrogenases/reductases (SDR) family.</text>
</comment>
<name>A0ABW4I3I9_9SPHN</name>
<gene>
    <name evidence="4" type="ORF">ACFSCW_06500</name>
</gene>
<dbReference type="SMART" id="SM00822">
    <property type="entry name" value="PKS_KR"/>
    <property type="match status" value="1"/>
</dbReference>
<keyword evidence="5" id="KW-1185">Reference proteome</keyword>
<evidence type="ECO:0000259" key="3">
    <source>
        <dbReference type="SMART" id="SM00822"/>
    </source>
</evidence>
<dbReference type="Pfam" id="PF13561">
    <property type="entry name" value="adh_short_C2"/>
    <property type="match status" value="1"/>
</dbReference>
<dbReference type="InterPro" id="IPR057326">
    <property type="entry name" value="KR_dom"/>
</dbReference>
<dbReference type="InterPro" id="IPR036291">
    <property type="entry name" value="NAD(P)-bd_dom_sf"/>
</dbReference>
<feature type="domain" description="Ketoreductase" evidence="3">
    <location>
        <begin position="10"/>
        <end position="194"/>
    </location>
</feature>
<dbReference type="GO" id="GO:0016491">
    <property type="term" value="F:oxidoreductase activity"/>
    <property type="evidence" value="ECO:0007669"/>
    <property type="project" value="UniProtKB-KW"/>
</dbReference>